<dbReference type="Pfam" id="PF01535">
    <property type="entry name" value="PPR"/>
    <property type="match status" value="1"/>
</dbReference>
<dbReference type="PROSITE" id="PS51375">
    <property type="entry name" value="PPR"/>
    <property type="match status" value="2"/>
</dbReference>
<dbReference type="SUPFAM" id="SSF51735">
    <property type="entry name" value="NAD(P)-binding Rossmann-fold domains"/>
    <property type="match status" value="1"/>
</dbReference>
<gene>
    <name evidence="3" type="ORF">CCMP2556_LOCUS46441</name>
</gene>
<accession>A0ABP0RCK3</accession>
<dbReference type="PANTHER" id="PTHR47447:SF17">
    <property type="entry name" value="OS12G0638900 PROTEIN"/>
    <property type="match status" value="1"/>
</dbReference>
<dbReference type="PANTHER" id="PTHR47447">
    <property type="entry name" value="OS03G0856100 PROTEIN"/>
    <property type="match status" value="1"/>
</dbReference>
<dbReference type="InterPro" id="IPR036291">
    <property type="entry name" value="NAD(P)-bd_dom_sf"/>
</dbReference>
<reference evidence="3 4" key="1">
    <citation type="submission" date="2024-02" db="EMBL/GenBank/DDBJ databases">
        <authorList>
            <person name="Chen Y."/>
            <person name="Shah S."/>
            <person name="Dougan E. K."/>
            <person name="Thang M."/>
            <person name="Chan C."/>
        </authorList>
    </citation>
    <scope>NUCLEOTIDE SEQUENCE [LARGE SCALE GENOMIC DNA]</scope>
</reference>
<organism evidence="3 4">
    <name type="scientific">Durusdinium trenchii</name>
    <dbReference type="NCBI Taxonomy" id="1381693"/>
    <lineage>
        <taxon>Eukaryota</taxon>
        <taxon>Sar</taxon>
        <taxon>Alveolata</taxon>
        <taxon>Dinophyceae</taxon>
        <taxon>Suessiales</taxon>
        <taxon>Symbiodiniaceae</taxon>
        <taxon>Durusdinium</taxon>
    </lineage>
</organism>
<evidence type="ECO:0000256" key="1">
    <source>
        <dbReference type="ARBA" id="ARBA00022737"/>
    </source>
</evidence>
<feature type="repeat" description="PPR" evidence="2">
    <location>
        <begin position="92"/>
        <end position="126"/>
    </location>
</feature>
<comment type="caution">
    <text evidence="3">The sequence shown here is derived from an EMBL/GenBank/DDBJ whole genome shotgun (WGS) entry which is preliminary data.</text>
</comment>
<evidence type="ECO:0008006" key="5">
    <source>
        <dbReference type="Google" id="ProtNLM"/>
    </source>
</evidence>
<feature type="repeat" description="PPR" evidence="2">
    <location>
        <begin position="369"/>
        <end position="403"/>
    </location>
</feature>
<dbReference type="Pfam" id="PF13812">
    <property type="entry name" value="PPR_3"/>
    <property type="match status" value="1"/>
</dbReference>
<dbReference type="InterPro" id="IPR007473">
    <property type="entry name" value="RlmJ"/>
</dbReference>
<evidence type="ECO:0000313" key="4">
    <source>
        <dbReference type="Proteomes" id="UP001642484"/>
    </source>
</evidence>
<dbReference type="Proteomes" id="UP001642484">
    <property type="component" value="Unassembled WGS sequence"/>
</dbReference>
<evidence type="ECO:0000313" key="3">
    <source>
        <dbReference type="EMBL" id="CAK9097974.1"/>
    </source>
</evidence>
<evidence type="ECO:0000256" key="2">
    <source>
        <dbReference type="PROSITE-ProRule" id="PRU00708"/>
    </source>
</evidence>
<dbReference type="NCBIfam" id="TIGR00756">
    <property type="entry name" value="PPR"/>
    <property type="match status" value="1"/>
</dbReference>
<dbReference type="InterPro" id="IPR011990">
    <property type="entry name" value="TPR-like_helical_dom_sf"/>
</dbReference>
<dbReference type="InterPro" id="IPR029063">
    <property type="entry name" value="SAM-dependent_MTases_sf"/>
</dbReference>
<dbReference type="Gene3D" id="1.25.40.10">
    <property type="entry name" value="Tetratricopeptide repeat domain"/>
    <property type="match status" value="3"/>
</dbReference>
<sequence length="828" mass="91416">MHCFDDCGPCMGHSGLQAFRLMKPPANRHGADAESAATAFLALRLQSEAEEFCKSLDARTLTKCIGHLGNVRKPSAVAALLDAFQRAGRELDVIHWNAAISACAKNSSWALALSVFEKMSSPDIISVGAMINAFAKAQRWTEPLKLLDDAIQKKMQANAIVFSSSIAAGAKSGRWQTALSLLLRMGQLEVGANPLTLSSAISCCSSTTEWCQALRCLPCTRRMRACSSDNAATMRGIEGSYNAALGALGADQWLQSLWLFQLMASKRVGDSASLTSVIDSVGKAGWWSAALDLLEVGSQGQSDAIMFSAAINACEKCACWQLALGLLARMGPRSCAACNAAISACSKATAWVAGLSLFNHMALMELRRDTISCNSLLNACDKSQQWMLSLHVLETMRTEGIQQDAITFTAVLGACETSDQWAVTMHLLQEVLDGGYCDWQADDIDYVHYFQAGSPYDCLKHMLILHTLTSMVNDASPFLYVDTHAGTGIYDLKSPEAQRFQNHQGGILSLMKVERHAASKALSDYLRLHGIFPRLCRKGSTFEETYLGSPAIAQLFLRPQDAAILFDASPQVASALDRNLQSLSGTSNTEVFCTSSYKWFSKSIKSQYQRYAHLSRVLALIDPPYDSASSSDKWNLFLVKRIRTMWPQSCVLLWYPFVSEGQTKQGLDSRRFVLLWYVSSVRLTLSRETWTVILYTVVVLQRVFLIVIEVWVNWVPCVVSMHLFSSFLTDLNIPPILYPHPAPESEDERKRLDQRLVAMEIGTVLVADLAVSPKNDAPSESRSSMVIVNPPSSFEQLDFLLEDLRRNLERGNSKCQALVSFRRLEKGF</sequence>
<dbReference type="Gene3D" id="3.40.50.150">
    <property type="entry name" value="Vaccinia Virus protein VP39"/>
    <property type="match status" value="1"/>
</dbReference>
<dbReference type="InterPro" id="IPR002885">
    <property type="entry name" value="PPR_rpt"/>
</dbReference>
<dbReference type="SUPFAM" id="SSF53335">
    <property type="entry name" value="S-adenosyl-L-methionine-dependent methyltransferases"/>
    <property type="match status" value="1"/>
</dbReference>
<proteinExistence type="predicted"/>
<keyword evidence="1" id="KW-0677">Repeat</keyword>
<protein>
    <recommendedName>
        <fullName evidence="5">Pentatricopeptide repeat-containing protein, chloroplastic</fullName>
    </recommendedName>
</protein>
<name>A0ABP0RCK3_9DINO</name>
<dbReference type="EMBL" id="CAXAMN010025794">
    <property type="protein sequence ID" value="CAK9097974.1"/>
    <property type="molecule type" value="Genomic_DNA"/>
</dbReference>
<dbReference type="Pfam" id="PF04378">
    <property type="entry name" value="RsmJ"/>
    <property type="match status" value="1"/>
</dbReference>
<keyword evidence="4" id="KW-1185">Reference proteome</keyword>